<evidence type="ECO:0000256" key="1">
    <source>
        <dbReference type="SAM" id="Phobius"/>
    </source>
</evidence>
<feature type="transmembrane region" description="Helical" evidence="1">
    <location>
        <begin position="158"/>
        <end position="191"/>
    </location>
</feature>
<dbReference type="Proteomes" id="UP001566331">
    <property type="component" value="Unassembled WGS sequence"/>
</dbReference>
<gene>
    <name evidence="2" type="ORF">AB6713_03525</name>
</gene>
<evidence type="ECO:0000313" key="2">
    <source>
        <dbReference type="EMBL" id="MEZ0473689.1"/>
    </source>
</evidence>
<comment type="caution">
    <text evidence="2">The sequence shown here is derived from an EMBL/GenBank/DDBJ whole genome shotgun (WGS) entry which is preliminary data.</text>
</comment>
<accession>A0ABV4HQH4</accession>
<keyword evidence="1" id="KW-0812">Transmembrane</keyword>
<reference evidence="2 3" key="1">
    <citation type="submission" date="2024-07" db="EMBL/GenBank/DDBJ databases">
        <title>Luteimonas salilacus sp. nov., isolated from the shore soil of Salt Lake in Tibet of China.</title>
        <authorList>
            <person name="Zhang X."/>
            <person name="Li A."/>
        </authorList>
    </citation>
    <scope>NUCLEOTIDE SEQUENCE [LARGE SCALE GENOMIC DNA]</scope>
    <source>
        <strain evidence="2 3">B3-2-R+30</strain>
    </source>
</reference>
<dbReference type="EMBL" id="JBFWIC010000003">
    <property type="protein sequence ID" value="MEZ0473689.1"/>
    <property type="molecule type" value="Genomic_DNA"/>
</dbReference>
<feature type="transmembrane region" description="Helical" evidence="1">
    <location>
        <begin position="118"/>
        <end position="137"/>
    </location>
</feature>
<feature type="transmembrane region" description="Helical" evidence="1">
    <location>
        <begin position="211"/>
        <end position="234"/>
    </location>
</feature>
<evidence type="ECO:0000313" key="3">
    <source>
        <dbReference type="Proteomes" id="UP001566331"/>
    </source>
</evidence>
<keyword evidence="1" id="KW-0472">Membrane</keyword>
<organism evidence="2 3">
    <name type="scientific">Luteimonas salinilitoris</name>
    <dbReference type="NCBI Taxonomy" id="3237697"/>
    <lineage>
        <taxon>Bacteria</taxon>
        <taxon>Pseudomonadati</taxon>
        <taxon>Pseudomonadota</taxon>
        <taxon>Gammaproteobacteria</taxon>
        <taxon>Lysobacterales</taxon>
        <taxon>Lysobacteraceae</taxon>
        <taxon>Luteimonas</taxon>
    </lineage>
</organism>
<keyword evidence="3" id="KW-1185">Reference proteome</keyword>
<feature type="transmembrane region" description="Helical" evidence="1">
    <location>
        <begin position="246"/>
        <end position="263"/>
    </location>
</feature>
<proteinExistence type="predicted"/>
<feature type="transmembrane region" description="Helical" evidence="1">
    <location>
        <begin position="41"/>
        <end position="67"/>
    </location>
</feature>
<dbReference type="RefSeq" id="WP_370562964.1">
    <property type="nucleotide sequence ID" value="NZ_JBFWIB010000002.1"/>
</dbReference>
<protein>
    <recommendedName>
        <fullName evidence="4">ABC transporter permease</fullName>
    </recommendedName>
</protein>
<name>A0ABV4HQH4_9GAMM</name>
<feature type="transmembrane region" description="Helical" evidence="1">
    <location>
        <begin position="334"/>
        <end position="351"/>
    </location>
</feature>
<sequence length="358" mass="39026">MNASTDTMTRAPVATPPAAPHATHRYRMLLRREYWEHKGGFLWAPLVAGAISLGLTLLFAIIALVAAHRAAAGGELEIDGEMMVNGLDLGLITSRLGPEEMRQLGAGLDMSLIMASSWPFIVLAFVVFFYCLGALYDERKDRSVLFWKSLPLSDRDTVLSKAISAAVVAPAIATVAAIATMYGFLLLVSAIVLAHGGNPVTLLWGPASPLYLAAHFIAAIPVYAVWALPTVGWLLLCSAWARSKPFLWAVMIPVFAGVIVSWFDLMEFFDLETLWFWKNVVGRSLLSVVPIGWLDALDLQGMAAMGRFKFESAADIRGVLNLKVMYSAFASPKMWIGAAAGVAMILAAIRLRRWRDEG</sequence>
<evidence type="ECO:0008006" key="4">
    <source>
        <dbReference type="Google" id="ProtNLM"/>
    </source>
</evidence>
<keyword evidence="1" id="KW-1133">Transmembrane helix</keyword>